<proteinExistence type="inferred from homology"/>
<dbReference type="EC" id="5.1.3.20" evidence="4"/>
<comment type="similarity">
    <text evidence="4">Belongs to the NAD(P)-dependent epimerase/dehydratase family. HldD subfamily.</text>
</comment>
<dbReference type="RefSeq" id="WP_186681502.1">
    <property type="nucleotide sequence ID" value="NZ_JBBHLD010000001.1"/>
</dbReference>
<evidence type="ECO:0000256" key="4">
    <source>
        <dbReference type="HAMAP-Rule" id="MF_01601"/>
    </source>
</evidence>
<feature type="binding site" evidence="4">
    <location>
        <position position="169"/>
    </location>
    <ligand>
        <name>NADP(+)</name>
        <dbReference type="ChEBI" id="CHEBI:58349"/>
    </ligand>
</feature>
<feature type="binding site" evidence="4">
    <location>
        <position position="143"/>
    </location>
    <ligand>
        <name>NADP(+)</name>
        <dbReference type="ChEBI" id="CHEBI:58349"/>
    </ligand>
</feature>
<feature type="binding site" evidence="4">
    <location>
        <position position="292"/>
    </location>
    <ligand>
        <name>substrate</name>
    </ligand>
</feature>
<feature type="binding site" evidence="4">
    <location>
        <position position="92"/>
    </location>
    <ligand>
        <name>NADP(+)</name>
        <dbReference type="ChEBI" id="CHEBI:58349"/>
    </ligand>
</feature>
<gene>
    <name evidence="6" type="primary">rfaD</name>
    <name evidence="4" type="synonym">hldD</name>
    <name evidence="6" type="ORF">V7V80_01555</name>
</gene>
<dbReference type="Proteomes" id="UP001377692">
    <property type="component" value="Unassembled WGS sequence"/>
</dbReference>
<evidence type="ECO:0000313" key="6">
    <source>
        <dbReference type="EMBL" id="MEJ5903368.1"/>
    </source>
</evidence>
<feature type="binding site" evidence="4">
    <location>
        <begin position="32"/>
        <end position="33"/>
    </location>
    <ligand>
        <name>NADP(+)</name>
        <dbReference type="ChEBI" id="CHEBI:58349"/>
    </ligand>
</feature>
<dbReference type="PANTHER" id="PTHR43103">
    <property type="entry name" value="NUCLEOSIDE-DIPHOSPHATE-SUGAR EPIMERASE"/>
    <property type="match status" value="1"/>
</dbReference>
<dbReference type="NCBIfam" id="TIGR02197">
    <property type="entry name" value="heptose_epim"/>
    <property type="match status" value="1"/>
</dbReference>
<comment type="caution">
    <text evidence="6">The sequence shown here is derived from an EMBL/GenBank/DDBJ whole genome shotgun (WGS) entry which is preliminary data.</text>
</comment>
<comment type="cofactor">
    <cofactor evidence="4">
        <name>NADP(+)</name>
        <dbReference type="ChEBI" id="CHEBI:58349"/>
    </cofactor>
    <text evidence="4">Binds 1 NADP(+) per subunit.</text>
</comment>
<dbReference type="HAMAP" id="MF_01601">
    <property type="entry name" value="Heptose_epimerase"/>
    <property type="match status" value="1"/>
</dbReference>
<keyword evidence="2 4" id="KW-0413">Isomerase</keyword>
<dbReference type="Gene3D" id="3.90.25.10">
    <property type="entry name" value="UDP-galactose 4-epimerase, domain 1"/>
    <property type="match status" value="1"/>
</dbReference>
<evidence type="ECO:0000256" key="3">
    <source>
        <dbReference type="ARBA" id="ARBA00023277"/>
    </source>
</evidence>
<dbReference type="GO" id="GO:0008712">
    <property type="term" value="F:ADP-glyceromanno-heptose 6-epimerase activity"/>
    <property type="evidence" value="ECO:0007669"/>
    <property type="project" value="UniProtKB-EC"/>
</dbReference>
<feature type="binding site" evidence="4">
    <location>
        <position position="54"/>
    </location>
    <ligand>
        <name>NADP(+)</name>
        <dbReference type="ChEBI" id="CHEBI:58349"/>
    </ligand>
</feature>
<dbReference type="InterPro" id="IPR011912">
    <property type="entry name" value="Heptose_epim"/>
</dbReference>
<keyword evidence="3 4" id="KW-0119">Carbohydrate metabolism</keyword>
<feature type="active site" description="Proton acceptor" evidence="4">
    <location>
        <position position="177"/>
    </location>
</feature>
<feature type="binding site" evidence="4">
    <location>
        <position position="179"/>
    </location>
    <ligand>
        <name>substrate</name>
    </ligand>
</feature>
<feature type="binding site" evidence="4">
    <location>
        <position position="186"/>
    </location>
    <ligand>
        <name>substrate</name>
    </ligand>
</feature>
<dbReference type="InterPro" id="IPR001509">
    <property type="entry name" value="Epimerase_deHydtase"/>
</dbReference>
<evidence type="ECO:0000256" key="2">
    <source>
        <dbReference type="ARBA" id="ARBA00023235"/>
    </source>
</evidence>
<comment type="pathway">
    <text evidence="4">Nucleotide-sugar biosynthesis; ADP-L-glycero-beta-D-manno-heptose biosynthesis; ADP-L-glycero-beta-D-manno-heptose from D-glycero-beta-D-manno-heptose 7-phosphate: step 4/4.</text>
</comment>
<sequence length="343" mass="38214">MTIIVTGAAGFIGSNLVQALNQCNQTEIIAVDDLTAGDKFLNLADSDIADYLDKDDFLDRFRRGQFGNVRAVLHQGACSSTVEADGRFMMDNNYRYSRDLLEIAQAQQVPFLYASSAAVYGAGQDFREQRDCERPLNVYGYSKFLFDQHVRRQLSASRSQVVGLRYFNVYGPHEQHKGAMASVALHCFNQYQARGKVSLFGSYGGYPSGSHLRDFVSVDDVVRVNLFFLDHPQLSGIFNVGSGRAQSFNDVALAVINRLRKYQGQPPLSLEMALLEGILEYSEFPEHLRGKYQCYTCADLQRLRDAGYKTATLTVEQGVSLYCDWLQGLQSPPPAPFSQATAA</sequence>
<feature type="binding site" evidence="4">
    <location>
        <position position="39"/>
    </location>
    <ligand>
        <name>NADP(+)</name>
        <dbReference type="ChEBI" id="CHEBI:58349"/>
    </ligand>
</feature>
<dbReference type="EMBL" id="JBBHLD010000001">
    <property type="protein sequence ID" value="MEJ5903368.1"/>
    <property type="molecule type" value="Genomic_DNA"/>
</dbReference>
<comment type="subunit">
    <text evidence="4">Homopentamer.</text>
</comment>
<keyword evidence="7" id="KW-1185">Reference proteome</keyword>
<feature type="binding site" evidence="4">
    <location>
        <begin position="11"/>
        <end position="12"/>
    </location>
    <ligand>
        <name>NADP(+)</name>
        <dbReference type="ChEBI" id="CHEBI:58349"/>
    </ligand>
</feature>
<feature type="binding site" evidence="4">
    <location>
        <position position="177"/>
    </location>
    <ligand>
        <name>NADP(+)</name>
        <dbReference type="ChEBI" id="CHEBI:58349"/>
    </ligand>
</feature>
<dbReference type="Pfam" id="PF01370">
    <property type="entry name" value="Epimerase"/>
    <property type="match status" value="1"/>
</dbReference>
<feature type="binding site" evidence="4">
    <location>
        <position position="213"/>
    </location>
    <ligand>
        <name>substrate</name>
    </ligand>
</feature>
<organism evidence="6 7">
    <name type="scientific">Pseudomonas kermanshahensis</name>
    <dbReference type="NCBI Taxonomy" id="2745482"/>
    <lineage>
        <taxon>Bacteria</taxon>
        <taxon>Pseudomonadati</taxon>
        <taxon>Pseudomonadota</taxon>
        <taxon>Gammaproteobacteria</taxon>
        <taxon>Pseudomonadales</taxon>
        <taxon>Pseudomonadaceae</taxon>
        <taxon>Pseudomonas</taxon>
    </lineage>
</organism>
<protein>
    <recommendedName>
        <fullName evidence="4">ADP-L-glycero-D-manno-heptose-6-epimerase</fullName>
        <ecNumber evidence="4">5.1.3.20</ecNumber>
    </recommendedName>
    <alternativeName>
        <fullName evidence="4">ADP-L-glycero-beta-D-manno-heptose-6-epimerase</fullName>
        <shortName evidence="4">ADP-glyceromanno-heptose 6-epimerase</shortName>
        <shortName evidence="4">ADP-hep 6-epimerase</shortName>
        <shortName evidence="4">AGME</shortName>
    </alternativeName>
</protein>
<accession>A0ABU8R0I0</accession>
<dbReference type="PANTHER" id="PTHR43103:SF3">
    <property type="entry name" value="ADP-L-GLYCERO-D-MANNO-HEPTOSE-6-EPIMERASE"/>
    <property type="match status" value="1"/>
</dbReference>
<name>A0ABU8R0I0_9PSED</name>
<dbReference type="InterPro" id="IPR036291">
    <property type="entry name" value="NAD(P)-bd_dom_sf"/>
</dbReference>
<feature type="binding site" evidence="4">
    <location>
        <position position="168"/>
    </location>
    <ligand>
        <name>substrate</name>
    </ligand>
</feature>
<feature type="active site" description="Proton acceptor" evidence="4">
    <location>
        <position position="139"/>
    </location>
</feature>
<reference evidence="6 7" key="1">
    <citation type="submission" date="2024-02" db="EMBL/GenBank/DDBJ databases">
        <title>Identification of pathogenicity and growth-promoting functions of Pseudomonas putida variants.</title>
        <authorList>
            <person name="Sun J."/>
        </authorList>
    </citation>
    <scope>NUCLEOTIDE SEQUENCE [LARGE SCALE GENOMIC DNA]</scope>
    <source>
        <strain evidence="6 7">A04</strain>
    </source>
</reference>
<evidence type="ECO:0000313" key="7">
    <source>
        <dbReference type="Proteomes" id="UP001377692"/>
    </source>
</evidence>
<feature type="binding site" evidence="4">
    <location>
        <begin position="75"/>
        <end position="79"/>
    </location>
    <ligand>
        <name>NADP(+)</name>
        <dbReference type="ChEBI" id="CHEBI:58349"/>
    </ligand>
</feature>
<feature type="domain" description="NAD-dependent epimerase/dehydratase" evidence="5">
    <location>
        <begin position="3"/>
        <end position="241"/>
    </location>
</feature>
<comment type="domain">
    <text evidence="4">Contains a large N-terminal NADP-binding domain, and a smaller C-terminal substrate-binding domain.</text>
</comment>
<dbReference type="Gene3D" id="3.40.50.720">
    <property type="entry name" value="NAD(P)-binding Rossmann-like Domain"/>
    <property type="match status" value="1"/>
</dbReference>
<feature type="binding site" evidence="4">
    <location>
        <begin position="200"/>
        <end position="203"/>
    </location>
    <ligand>
        <name>substrate</name>
    </ligand>
</feature>
<comment type="catalytic activity">
    <reaction evidence="4">
        <text>ADP-D-glycero-beta-D-manno-heptose = ADP-L-glycero-beta-D-manno-heptose</text>
        <dbReference type="Rhea" id="RHEA:17577"/>
        <dbReference type="ChEBI" id="CHEBI:59967"/>
        <dbReference type="ChEBI" id="CHEBI:61506"/>
        <dbReference type="EC" id="5.1.3.20"/>
    </reaction>
</comment>
<dbReference type="CDD" id="cd05248">
    <property type="entry name" value="ADP_GME_SDR_e"/>
    <property type="match status" value="1"/>
</dbReference>
<dbReference type="SUPFAM" id="SSF51735">
    <property type="entry name" value="NAD(P)-binding Rossmann-fold domains"/>
    <property type="match status" value="1"/>
</dbReference>
<keyword evidence="1 4" id="KW-0521">NADP</keyword>
<evidence type="ECO:0000256" key="1">
    <source>
        <dbReference type="ARBA" id="ARBA00022857"/>
    </source>
</evidence>
<comment type="function">
    <text evidence="4">Catalyzes the interconversion between ADP-D-glycero-beta-D-manno-heptose and ADP-L-glycero-beta-D-manno-heptose via an epimerization at carbon 6 of the heptose.</text>
</comment>
<evidence type="ECO:0000259" key="5">
    <source>
        <dbReference type="Pfam" id="PF01370"/>
    </source>
</evidence>